<dbReference type="EMBL" id="JACJSG010000026">
    <property type="protein sequence ID" value="MBD2502637.1"/>
    <property type="molecule type" value="Genomic_DNA"/>
</dbReference>
<evidence type="ECO:0000313" key="3">
    <source>
        <dbReference type="Proteomes" id="UP000661112"/>
    </source>
</evidence>
<protein>
    <submittedName>
        <fullName evidence="2">Uncharacterized protein</fullName>
    </submittedName>
</protein>
<dbReference type="Proteomes" id="UP000661112">
    <property type="component" value="Unassembled WGS sequence"/>
</dbReference>
<keyword evidence="3" id="KW-1185">Reference proteome</keyword>
<comment type="caution">
    <text evidence="2">The sequence shown here is derived from an EMBL/GenBank/DDBJ whole genome shotgun (WGS) entry which is preliminary data.</text>
</comment>
<reference evidence="2 3" key="1">
    <citation type="journal article" date="2020" name="ISME J.">
        <title>Comparative genomics reveals insights into cyanobacterial evolution and habitat adaptation.</title>
        <authorList>
            <person name="Chen M.Y."/>
            <person name="Teng W.K."/>
            <person name="Zhao L."/>
            <person name="Hu C.X."/>
            <person name="Zhou Y.K."/>
            <person name="Han B.P."/>
            <person name="Song L.R."/>
            <person name="Shu W.S."/>
        </authorList>
    </citation>
    <scope>NUCLEOTIDE SEQUENCE [LARGE SCALE GENOMIC DNA]</scope>
    <source>
        <strain evidence="2 3">FACHB-119</strain>
    </source>
</reference>
<keyword evidence="1" id="KW-0812">Transmembrane</keyword>
<feature type="transmembrane region" description="Helical" evidence="1">
    <location>
        <begin position="41"/>
        <end position="67"/>
    </location>
</feature>
<keyword evidence="1" id="KW-0472">Membrane</keyword>
<evidence type="ECO:0000256" key="1">
    <source>
        <dbReference type="SAM" id="Phobius"/>
    </source>
</evidence>
<evidence type="ECO:0000313" key="2">
    <source>
        <dbReference type="EMBL" id="MBD2502637.1"/>
    </source>
</evidence>
<sequence length="121" mass="13725">MSKQQITYPLAQISHNTDELSIIRSRRAVKRLRMQQDFASYLFKTITITSIVSGILLGVGAIACWRLEINSQPIPTINNRQDWQTRKQICLGWMLFSFSSLIASASLSKKSQHLTALEKSV</sequence>
<accession>A0ABR8D636</accession>
<gene>
    <name evidence="2" type="ORF">H6G83_18835</name>
</gene>
<feature type="transmembrane region" description="Helical" evidence="1">
    <location>
        <begin position="88"/>
        <end position="107"/>
    </location>
</feature>
<organism evidence="2 3">
    <name type="scientific">Anabaena azotica FACHB-119</name>
    <dbReference type="NCBI Taxonomy" id="947527"/>
    <lineage>
        <taxon>Bacteria</taxon>
        <taxon>Bacillati</taxon>
        <taxon>Cyanobacteriota</taxon>
        <taxon>Cyanophyceae</taxon>
        <taxon>Nostocales</taxon>
        <taxon>Nostocaceae</taxon>
        <taxon>Anabaena</taxon>
        <taxon>Anabaena azotica</taxon>
    </lineage>
</organism>
<keyword evidence="1" id="KW-1133">Transmembrane helix</keyword>
<name>A0ABR8D636_9NOST</name>
<proteinExistence type="predicted"/>
<dbReference type="RefSeq" id="WP_190475084.1">
    <property type="nucleotide sequence ID" value="NZ_JACJSG010000026.1"/>
</dbReference>